<dbReference type="PANTHER" id="PTHR14614:SF161">
    <property type="match status" value="1"/>
</dbReference>
<dbReference type="InterPro" id="IPR019410">
    <property type="entry name" value="Methyltransf_16"/>
</dbReference>
<proteinExistence type="predicted"/>
<comment type="caution">
    <text evidence="1">The sequence shown here is derived from an EMBL/GenBank/DDBJ whole genome shotgun (WGS) entry which is preliminary data.</text>
</comment>
<dbReference type="InterPro" id="IPR029063">
    <property type="entry name" value="SAM-dependent_MTases_sf"/>
</dbReference>
<dbReference type="GO" id="GO:0032259">
    <property type="term" value="P:methylation"/>
    <property type="evidence" value="ECO:0007669"/>
    <property type="project" value="UniProtKB-KW"/>
</dbReference>
<dbReference type="Proteomes" id="UP001163846">
    <property type="component" value="Unassembled WGS sequence"/>
</dbReference>
<organism evidence="1 2">
    <name type="scientific">Lentinula raphanica</name>
    <dbReference type="NCBI Taxonomy" id="153919"/>
    <lineage>
        <taxon>Eukaryota</taxon>
        <taxon>Fungi</taxon>
        <taxon>Dikarya</taxon>
        <taxon>Basidiomycota</taxon>
        <taxon>Agaricomycotina</taxon>
        <taxon>Agaricomycetes</taxon>
        <taxon>Agaricomycetidae</taxon>
        <taxon>Agaricales</taxon>
        <taxon>Marasmiineae</taxon>
        <taxon>Omphalotaceae</taxon>
        <taxon>Lentinula</taxon>
    </lineage>
</organism>
<evidence type="ECO:0000313" key="2">
    <source>
        <dbReference type="Proteomes" id="UP001163846"/>
    </source>
</evidence>
<dbReference type="GO" id="GO:0005829">
    <property type="term" value="C:cytosol"/>
    <property type="evidence" value="ECO:0007669"/>
    <property type="project" value="TreeGrafter"/>
</dbReference>
<keyword evidence="1" id="KW-0808">Transferase</keyword>
<dbReference type="PANTHER" id="PTHR14614">
    <property type="entry name" value="HEPATOCELLULAR CARCINOMA-ASSOCIATED ANTIGEN"/>
    <property type="match status" value="1"/>
</dbReference>
<dbReference type="GO" id="GO:0008757">
    <property type="term" value="F:S-adenosylmethionine-dependent methyltransferase activity"/>
    <property type="evidence" value="ECO:0007669"/>
    <property type="project" value="UniProtKB-ARBA"/>
</dbReference>
<dbReference type="Pfam" id="PF10294">
    <property type="entry name" value="Methyltransf_16"/>
    <property type="match status" value="1"/>
</dbReference>
<reference evidence="1" key="1">
    <citation type="submission" date="2022-08" db="EMBL/GenBank/DDBJ databases">
        <authorList>
            <consortium name="DOE Joint Genome Institute"/>
            <person name="Min B."/>
            <person name="Riley R."/>
            <person name="Sierra-Patev S."/>
            <person name="Naranjo-Ortiz M."/>
            <person name="Looney B."/>
            <person name="Konkel Z."/>
            <person name="Slot J.C."/>
            <person name="Sakamoto Y."/>
            <person name="Steenwyk J.L."/>
            <person name="Rokas A."/>
            <person name="Carro J."/>
            <person name="Camarero S."/>
            <person name="Ferreira P."/>
            <person name="Molpeceres G."/>
            <person name="Ruiz-Duenas F.J."/>
            <person name="Serrano A."/>
            <person name="Henrissat B."/>
            <person name="Drula E."/>
            <person name="Hughes K.W."/>
            <person name="Mata J.L."/>
            <person name="Ishikawa N.K."/>
            <person name="Vargas-Isla R."/>
            <person name="Ushijima S."/>
            <person name="Smith C.A."/>
            <person name="Ahrendt S."/>
            <person name="Andreopoulos W."/>
            <person name="He G."/>
            <person name="Labutti K."/>
            <person name="Lipzen A."/>
            <person name="Ng V."/>
            <person name="Sandor L."/>
            <person name="Barry K."/>
            <person name="Martinez A.T."/>
            <person name="Xiao Y."/>
            <person name="Gibbons J.G."/>
            <person name="Terashima K."/>
            <person name="Hibbett D.S."/>
            <person name="Grigoriev I.V."/>
        </authorList>
    </citation>
    <scope>NUCLEOTIDE SEQUENCE</scope>
    <source>
        <strain evidence="1">TFB9207</strain>
    </source>
</reference>
<protein>
    <submittedName>
        <fullName evidence="1">Methyltransferase-domain-containing protein</fullName>
    </submittedName>
</protein>
<dbReference type="GO" id="GO:0032991">
    <property type="term" value="C:protein-containing complex"/>
    <property type="evidence" value="ECO:0007669"/>
    <property type="project" value="TreeGrafter"/>
</dbReference>
<accession>A0AA38PKW7</accession>
<gene>
    <name evidence="1" type="ORF">F5878DRAFT_525078</name>
</gene>
<dbReference type="AlphaFoldDB" id="A0AA38PKW7"/>
<dbReference type="Gene3D" id="3.40.50.150">
    <property type="entry name" value="Vaccinia Virus protein VP39"/>
    <property type="match status" value="1"/>
</dbReference>
<evidence type="ECO:0000313" key="1">
    <source>
        <dbReference type="EMBL" id="KAJ3844820.1"/>
    </source>
</evidence>
<sequence>MANPNFPKNLQIRPSTFSSFAAHKLYGHNPQKRAIEKYGIAGRVWEAAYILKIYLDPPVNLSFDPPSPYEIRSSESIRAIELGSGSGMIGISIASCLKSHLHDLLVLTDLPEVCPLLESNVKDAFGDSGSSLHDLIHVRPLAWGNVEHVQNIESDLMAGQYSCGMGPFTHILCSDLVYFPELLAPLLRTIIHLTSHPTNGTQCNILISYKIRSLSKESPFWSAFGLWFTFGPVLVRKEYSDGTSSSWERFGTAFEGPMFIFAARRRPESLEWILPSDDSELHSGFGARGTMSPKADDTFETLLFMSLDDTE</sequence>
<dbReference type="EMBL" id="MU805946">
    <property type="protein sequence ID" value="KAJ3844820.1"/>
    <property type="molecule type" value="Genomic_DNA"/>
</dbReference>
<name>A0AA38PKW7_9AGAR</name>
<keyword evidence="1" id="KW-0489">Methyltransferase</keyword>
<keyword evidence="2" id="KW-1185">Reference proteome</keyword>